<dbReference type="InterPro" id="IPR011990">
    <property type="entry name" value="TPR-like_helical_dom_sf"/>
</dbReference>
<evidence type="ECO:0000313" key="2">
    <source>
        <dbReference type="Proteomes" id="UP001241110"/>
    </source>
</evidence>
<gene>
    <name evidence="1" type="ORF">QNI16_38415</name>
</gene>
<dbReference type="Gene3D" id="3.40.50.300">
    <property type="entry name" value="P-loop containing nucleotide triphosphate hydrolases"/>
    <property type="match status" value="1"/>
</dbReference>
<protein>
    <submittedName>
        <fullName evidence="1">Tetratricopeptide repeat protein</fullName>
    </submittedName>
</protein>
<proteinExistence type="predicted"/>
<dbReference type="RefSeq" id="WP_313989993.1">
    <property type="nucleotide sequence ID" value="NZ_JASJOS010000040.1"/>
</dbReference>
<dbReference type="EMBL" id="JASJOS010000040">
    <property type="protein sequence ID" value="MDJ1486416.1"/>
    <property type="molecule type" value="Genomic_DNA"/>
</dbReference>
<evidence type="ECO:0000313" key="1">
    <source>
        <dbReference type="EMBL" id="MDJ1486416.1"/>
    </source>
</evidence>
<dbReference type="Gene3D" id="1.25.40.10">
    <property type="entry name" value="Tetratricopeptide repeat domain"/>
    <property type="match status" value="2"/>
</dbReference>
<organism evidence="1 2">
    <name type="scientific">Xanthocytophaga flava</name>
    <dbReference type="NCBI Taxonomy" id="3048013"/>
    <lineage>
        <taxon>Bacteria</taxon>
        <taxon>Pseudomonadati</taxon>
        <taxon>Bacteroidota</taxon>
        <taxon>Cytophagia</taxon>
        <taxon>Cytophagales</taxon>
        <taxon>Rhodocytophagaceae</taxon>
        <taxon>Xanthocytophaga</taxon>
    </lineage>
</organism>
<reference evidence="1" key="1">
    <citation type="submission" date="2023-05" db="EMBL/GenBank/DDBJ databases">
        <authorList>
            <person name="Zhang X."/>
        </authorList>
    </citation>
    <scope>NUCLEOTIDE SEQUENCE</scope>
    <source>
        <strain evidence="1">YF14B1</strain>
    </source>
</reference>
<dbReference type="InterPro" id="IPR027417">
    <property type="entry name" value="P-loop_NTPase"/>
</dbReference>
<dbReference type="SUPFAM" id="SSF52540">
    <property type="entry name" value="P-loop containing nucleoside triphosphate hydrolases"/>
    <property type="match status" value="1"/>
</dbReference>
<dbReference type="AlphaFoldDB" id="A0AAE3R048"/>
<sequence>MEKIIFLSNNWTDKGEEIDILNYQLCNMLSDKLRIDLYEVSCLCMNKQISGMKDTKVYKIPNGKSRFEYYVDNGEIINRLIEKSYRKNINQYWIIGYDMTSGYMALKLKQELSARYAANVNLTIIHYKQYNGVQIYKEFLKLMQQADVIFSFNNSFDIDQFQLDKERFRYYQLTPFANNVIDFDFTKKFICQMVEEDIPFVNFHINNVLEEYVEFNANYFSATVSPIGALRRKLNKKKTLFLIGESGLGKTYRARKIALDSVKEDSAAEDSYELVWWLDADDEKIKESLVELADKLLPLVGIDTHFFKIENNISGLINVLYKELENLSWLIIFDNACDDEDSMSIESFCKDYLKNLLIKKREDQHILLTSRNDGWQYVKDIKSKGVVEIISWNEKDIRNFFKKKPEVKINTSEELSNVFGGLPVVIALIKRFIVIQKIDLYTYLSNWKNLSQLDSAITKAVFISYNALSDSQREVLDIISCLGPDEIPIQEIFMRNEKLILSFLSKKASTDLREDLKTLCQYLLLSKVSRLRKLYSIHRSIRASIDSIKNETSSNRGKNFAIKILNESFMASGNSSDDKFRWELIPHIDYICKDISNRIFMNEEEKVTATHLVYNSALFHYNAGEIQKAEDLLNKALNLVSEVHHGQKAQQLKTDIYLKLSNTLFLKGKYYFEEALSLASKALTIAQNHNLKDKEVVCHSEALAKIYQRKCLFNDAERELLQAKKLVEDNPSDLNLQDKLAGIYHNLGSLYWTRGAKLNEYKNDYLIAVEYFSSSIEIQNQIIADTKIVRDRTSDPAEKGKLDNRISTKKLYLNVSRMILGAVYGLMADFESQQREHKAALSFFEKEAKEKRRCAYTAYYILSYGWDQKALKIDSPSCFIDRYSEEKLLDIIIEQDTALSTDEKYQIILKILNLRIAVITDDFKNIKNTFRKISNKFEARSVENAYSELISKLIGVKFGDRFYDVDTCSVSVRWS</sequence>
<dbReference type="SUPFAM" id="SSF48452">
    <property type="entry name" value="TPR-like"/>
    <property type="match status" value="1"/>
</dbReference>
<name>A0AAE3R048_9BACT</name>
<dbReference type="Proteomes" id="UP001241110">
    <property type="component" value="Unassembled WGS sequence"/>
</dbReference>
<accession>A0AAE3R048</accession>
<comment type="caution">
    <text evidence="1">The sequence shown here is derived from an EMBL/GenBank/DDBJ whole genome shotgun (WGS) entry which is preliminary data.</text>
</comment>